<keyword evidence="2" id="KW-1185">Reference proteome</keyword>
<dbReference type="EMBL" id="JBHSIV010000024">
    <property type="protein sequence ID" value="MFC5064512.1"/>
    <property type="molecule type" value="Genomic_DNA"/>
</dbReference>
<dbReference type="RefSeq" id="WP_378037856.1">
    <property type="nucleotide sequence ID" value="NZ_JBHSIV010000024.1"/>
</dbReference>
<name>A0ABV9YS86_9PSEU</name>
<evidence type="ECO:0000313" key="2">
    <source>
        <dbReference type="Proteomes" id="UP001595947"/>
    </source>
</evidence>
<sequence length="106" mass="11838">MTASPSTRPASGSLAEGASPATIRAALLPEDRPAFDQAYWEALDRAKTEYDVTPVHSTLENWRRQAIAQSDRDGFRRMVRRAAEFFTGKSIPDDEPFEVTRHKAGM</sequence>
<dbReference type="InterPro" id="IPR046214">
    <property type="entry name" value="DUF6247"/>
</dbReference>
<proteinExistence type="predicted"/>
<gene>
    <name evidence="1" type="ORF">ACFPBZ_19985</name>
</gene>
<organism evidence="1 2">
    <name type="scientific">Actinomycetospora atypica</name>
    <dbReference type="NCBI Taxonomy" id="1290095"/>
    <lineage>
        <taxon>Bacteria</taxon>
        <taxon>Bacillati</taxon>
        <taxon>Actinomycetota</taxon>
        <taxon>Actinomycetes</taxon>
        <taxon>Pseudonocardiales</taxon>
        <taxon>Pseudonocardiaceae</taxon>
        <taxon>Actinomycetospora</taxon>
    </lineage>
</organism>
<reference evidence="2" key="1">
    <citation type="journal article" date="2019" name="Int. J. Syst. Evol. Microbiol.">
        <title>The Global Catalogue of Microorganisms (GCM) 10K type strain sequencing project: providing services to taxonomists for standard genome sequencing and annotation.</title>
        <authorList>
            <consortium name="The Broad Institute Genomics Platform"/>
            <consortium name="The Broad Institute Genome Sequencing Center for Infectious Disease"/>
            <person name="Wu L."/>
            <person name="Ma J."/>
        </authorList>
    </citation>
    <scope>NUCLEOTIDE SEQUENCE [LARGE SCALE GENOMIC DNA]</scope>
    <source>
        <strain evidence="2">CGMCC 4.7093</strain>
    </source>
</reference>
<dbReference type="Proteomes" id="UP001595947">
    <property type="component" value="Unassembled WGS sequence"/>
</dbReference>
<accession>A0ABV9YS86</accession>
<protein>
    <submittedName>
        <fullName evidence="1">DUF6247 family protein</fullName>
    </submittedName>
</protein>
<evidence type="ECO:0000313" key="1">
    <source>
        <dbReference type="EMBL" id="MFC5064512.1"/>
    </source>
</evidence>
<dbReference type="Pfam" id="PF19760">
    <property type="entry name" value="DUF6247"/>
    <property type="match status" value="1"/>
</dbReference>
<comment type="caution">
    <text evidence="1">The sequence shown here is derived from an EMBL/GenBank/DDBJ whole genome shotgun (WGS) entry which is preliminary data.</text>
</comment>